<dbReference type="AlphaFoldDB" id="A0A2A2K336"/>
<keyword evidence="1" id="KW-0812">Transmembrane</keyword>
<dbReference type="EMBL" id="LIAE01009766">
    <property type="protein sequence ID" value="PAV68355.1"/>
    <property type="molecule type" value="Genomic_DNA"/>
</dbReference>
<name>A0A2A2K336_9BILA</name>
<keyword evidence="1" id="KW-0472">Membrane</keyword>
<accession>A0A2A2K336</accession>
<protein>
    <submittedName>
        <fullName evidence="2">Uncharacterized protein</fullName>
    </submittedName>
</protein>
<reference evidence="2 3" key="1">
    <citation type="journal article" date="2017" name="Curr. Biol.">
        <title>Genome architecture and evolution of a unichromosomal asexual nematode.</title>
        <authorList>
            <person name="Fradin H."/>
            <person name="Zegar C."/>
            <person name="Gutwein M."/>
            <person name="Lucas J."/>
            <person name="Kovtun M."/>
            <person name="Corcoran D."/>
            <person name="Baugh L.R."/>
            <person name="Kiontke K."/>
            <person name="Gunsalus K."/>
            <person name="Fitch D.H."/>
            <person name="Piano F."/>
        </authorList>
    </citation>
    <scope>NUCLEOTIDE SEQUENCE [LARGE SCALE GENOMIC DNA]</scope>
    <source>
        <strain evidence="2">PF1309</strain>
    </source>
</reference>
<gene>
    <name evidence="2" type="ORF">WR25_16467</name>
</gene>
<feature type="transmembrane region" description="Helical" evidence="1">
    <location>
        <begin position="89"/>
        <end position="109"/>
    </location>
</feature>
<evidence type="ECO:0000313" key="3">
    <source>
        <dbReference type="Proteomes" id="UP000218231"/>
    </source>
</evidence>
<evidence type="ECO:0000313" key="2">
    <source>
        <dbReference type="EMBL" id="PAV68355.1"/>
    </source>
</evidence>
<evidence type="ECO:0000256" key="1">
    <source>
        <dbReference type="SAM" id="Phobius"/>
    </source>
</evidence>
<organism evidence="2 3">
    <name type="scientific">Diploscapter pachys</name>
    <dbReference type="NCBI Taxonomy" id="2018661"/>
    <lineage>
        <taxon>Eukaryota</taxon>
        <taxon>Metazoa</taxon>
        <taxon>Ecdysozoa</taxon>
        <taxon>Nematoda</taxon>
        <taxon>Chromadorea</taxon>
        <taxon>Rhabditida</taxon>
        <taxon>Rhabditina</taxon>
        <taxon>Rhabditomorpha</taxon>
        <taxon>Rhabditoidea</taxon>
        <taxon>Rhabditidae</taxon>
        <taxon>Diploscapter</taxon>
    </lineage>
</organism>
<sequence>MTCQRTFCFRSLADIHARGARCGMTIEMLLIGGALTGLVIGLGAKTPKLGCAALWIVPLAMIAYVYAWQSAHPDSLRSTSGLDFVFGPLWPSLGAMGGYVVGTAIRYFILFKRNGS</sequence>
<feature type="transmembrane region" description="Helical" evidence="1">
    <location>
        <begin position="49"/>
        <end position="69"/>
    </location>
</feature>
<keyword evidence="3" id="KW-1185">Reference proteome</keyword>
<keyword evidence="1" id="KW-1133">Transmembrane helix</keyword>
<feature type="transmembrane region" description="Helical" evidence="1">
    <location>
        <begin position="24"/>
        <end position="42"/>
    </location>
</feature>
<comment type="caution">
    <text evidence="2">The sequence shown here is derived from an EMBL/GenBank/DDBJ whole genome shotgun (WGS) entry which is preliminary data.</text>
</comment>
<dbReference type="Proteomes" id="UP000218231">
    <property type="component" value="Unassembled WGS sequence"/>
</dbReference>
<proteinExistence type="predicted"/>